<evidence type="ECO:0000313" key="3">
    <source>
        <dbReference type="EMBL" id="EED21566.1"/>
    </source>
</evidence>
<dbReference type="RefSeq" id="XP_002478529.1">
    <property type="nucleotide sequence ID" value="XM_002478484.1"/>
</dbReference>
<evidence type="ECO:0000313" key="4">
    <source>
        <dbReference type="Proteomes" id="UP000001745"/>
    </source>
</evidence>
<dbReference type="InParanoid" id="B8M2A2"/>
<evidence type="ECO:0000256" key="2">
    <source>
        <dbReference type="SAM" id="Phobius"/>
    </source>
</evidence>
<dbReference type="AlphaFoldDB" id="B8M2A2"/>
<gene>
    <name evidence="3" type="ORF">TSTA_088020</name>
</gene>
<sequence length="177" mass="19935">MMNQQQYSQLVNDELDDGVSPKQSRTSNKTKILLLGAALVLLGFVAGLFFRVIITSPENVSMANACEECIPLVKQDVRHYPEFEAPPPKNGGQEPVWDSMIPNGVGYVSHSQLVPNTSMVGVFHQLHCLYLIRRAYYANPNLKPKRKTSTWESIALRTRDIALITYGKELYVQQIRA</sequence>
<feature type="region of interest" description="Disordered" evidence="1">
    <location>
        <begin position="1"/>
        <end position="23"/>
    </location>
</feature>
<accession>B8M2A2</accession>
<feature type="compositionally biased region" description="Polar residues" evidence="1">
    <location>
        <begin position="1"/>
        <end position="11"/>
    </location>
</feature>
<reference evidence="4" key="1">
    <citation type="journal article" date="2015" name="Genome Announc.">
        <title>Genome sequence of the AIDS-associated pathogen Penicillium marneffei (ATCC18224) and its near taxonomic relative Talaromyces stipitatus (ATCC10500).</title>
        <authorList>
            <person name="Nierman W.C."/>
            <person name="Fedorova-Abrams N.D."/>
            <person name="Andrianopoulos A."/>
        </authorList>
    </citation>
    <scope>NUCLEOTIDE SEQUENCE [LARGE SCALE GENOMIC DNA]</scope>
    <source>
        <strain evidence="4">ATCC 10500 / CBS 375.48 / QM 6759 / NRRL 1006</strain>
    </source>
</reference>
<keyword evidence="2" id="KW-0472">Membrane</keyword>
<protein>
    <submittedName>
        <fullName evidence="3">Uncharacterized protein</fullName>
    </submittedName>
</protein>
<name>B8M2A2_TALSN</name>
<dbReference type="VEuPathDB" id="FungiDB:TSTA_088020"/>
<dbReference type="STRING" id="441959.B8M2A2"/>
<dbReference type="OrthoDB" id="3687641at2759"/>
<dbReference type="Proteomes" id="UP000001745">
    <property type="component" value="Unassembled WGS sequence"/>
</dbReference>
<keyword evidence="2" id="KW-0812">Transmembrane</keyword>
<keyword evidence="4" id="KW-1185">Reference proteome</keyword>
<dbReference type="EMBL" id="EQ962653">
    <property type="protein sequence ID" value="EED21566.1"/>
    <property type="molecule type" value="Genomic_DNA"/>
</dbReference>
<proteinExistence type="predicted"/>
<feature type="transmembrane region" description="Helical" evidence="2">
    <location>
        <begin position="32"/>
        <end position="54"/>
    </location>
</feature>
<dbReference type="HOGENOM" id="CLU_1518842_0_0_1"/>
<keyword evidence="2" id="KW-1133">Transmembrane helix</keyword>
<dbReference type="GeneID" id="8101094"/>
<organism evidence="3 4">
    <name type="scientific">Talaromyces stipitatus (strain ATCC 10500 / CBS 375.48 / QM 6759 / NRRL 1006)</name>
    <name type="common">Penicillium stipitatum</name>
    <dbReference type="NCBI Taxonomy" id="441959"/>
    <lineage>
        <taxon>Eukaryota</taxon>
        <taxon>Fungi</taxon>
        <taxon>Dikarya</taxon>
        <taxon>Ascomycota</taxon>
        <taxon>Pezizomycotina</taxon>
        <taxon>Eurotiomycetes</taxon>
        <taxon>Eurotiomycetidae</taxon>
        <taxon>Eurotiales</taxon>
        <taxon>Trichocomaceae</taxon>
        <taxon>Talaromyces</taxon>
        <taxon>Talaromyces sect. Talaromyces</taxon>
    </lineage>
</organism>
<evidence type="ECO:0000256" key="1">
    <source>
        <dbReference type="SAM" id="MobiDB-lite"/>
    </source>
</evidence>